<protein>
    <submittedName>
        <fullName evidence="2">Uncharacterized protein</fullName>
    </submittedName>
</protein>
<proteinExistence type="predicted"/>
<dbReference type="AlphaFoldDB" id="A0A4R8LPC3"/>
<sequence length="69" mass="7748">MLLYQIQSSMDGKTHAETERIVSESDLAQLKACVHLATVTPQQRAMVETLSKRPLYSSTPSRSRLTLSR</sequence>
<dbReference type="RefSeq" id="WP_243849568.1">
    <property type="nucleotide sequence ID" value="NZ_JBHLUW010000061.1"/>
</dbReference>
<evidence type="ECO:0000313" key="2">
    <source>
        <dbReference type="EMBL" id="TDY48158.1"/>
    </source>
</evidence>
<feature type="compositionally biased region" description="Low complexity" evidence="1">
    <location>
        <begin position="53"/>
        <end position="69"/>
    </location>
</feature>
<organism evidence="2 3">
    <name type="scientific">Paraburkholderia rhizosphaerae</name>
    <dbReference type="NCBI Taxonomy" id="480658"/>
    <lineage>
        <taxon>Bacteria</taxon>
        <taxon>Pseudomonadati</taxon>
        <taxon>Pseudomonadota</taxon>
        <taxon>Betaproteobacteria</taxon>
        <taxon>Burkholderiales</taxon>
        <taxon>Burkholderiaceae</taxon>
        <taxon>Paraburkholderia</taxon>
    </lineage>
</organism>
<dbReference type="Proteomes" id="UP000295509">
    <property type="component" value="Unassembled WGS sequence"/>
</dbReference>
<keyword evidence="3" id="KW-1185">Reference proteome</keyword>
<dbReference type="EMBL" id="SORE01000011">
    <property type="protein sequence ID" value="TDY48158.1"/>
    <property type="molecule type" value="Genomic_DNA"/>
</dbReference>
<comment type="caution">
    <text evidence="2">The sequence shown here is derived from an EMBL/GenBank/DDBJ whole genome shotgun (WGS) entry which is preliminary data.</text>
</comment>
<feature type="region of interest" description="Disordered" evidence="1">
    <location>
        <begin position="50"/>
        <end position="69"/>
    </location>
</feature>
<accession>A0A4R8LPC3</accession>
<gene>
    <name evidence="2" type="ORF">BX592_11193</name>
</gene>
<reference evidence="2 3" key="1">
    <citation type="submission" date="2019-03" db="EMBL/GenBank/DDBJ databases">
        <title>Genomic Encyclopedia of Type Strains, Phase III (KMG-III): the genomes of soil and plant-associated and newly described type strains.</title>
        <authorList>
            <person name="Whitman W."/>
        </authorList>
    </citation>
    <scope>NUCLEOTIDE SEQUENCE [LARGE SCALE GENOMIC DNA]</scope>
    <source>
        <strain evidence="2 3">LMG 29544</strain>
    </source>
</reference>
<name>A0A4R8LPC3_9BURK</name>
<evidence type="ECO:0000313" key="3">
    <source>
        <dbReference type="Proteomes" id="UP000295509"/>
    </source>
</evidence>
<evidence type="ECO:0000256" key="1">
    <source>
        <dbReference type="SAM" id="MobiDB-lite"/>
    </source>
</evidence>